<name>A0AAV7LT63_PLEWA</name>
<feature type="compositionally biased region" description="Polar residues" evidence="1">
    <location>
        <begin position="112"/>
        <end position="123"/>
    </location>
</feature>
<comment type="caution">
    <text evidence="2">The sequence shown here is derived from an EMBL/GenBank/DDBJ whole genome shotgun (WGS) entry which is preliminary data.</text>
</comment>
<organism evidence="2 3">
    <name type="scientific">Pleurodeles waltl</name>
    <name type="common">Iberian ribbed newt</name>
    <dbReference type="NCBI Taxonomy" id="8319"/>
    <lineage>
        <taxon>Eukaryota</taxon>
        <taxon>Metazoa</taxon>
        <taxon>Chordata</taxon>
        <taxon>Craniata</taxon>
        <taxon>Vertebrata</taxon>
        <taxon>Euteleostomi</taxon>
        <taxon>Amphibia</taxon>
        <taxon>Batrachia</taxon>
        <taxon>Caudata</taxon>
        <taxon>Salamandroidea</taxon>
        <taxon>Salamandridae</taxon>
        <taxon>Pleurodelinae</taxon>
        <taxon>Pleurodeles</taxon>
    </lineage>
</organism>
<evidence type="ECO:0000313" key="3">
    <source>
        <dbReference type="Proteomes" id="UP001066276"/>
    </source>
</evidence>
<sequence length="123" mass="13369">MKACSSVLIAGPLHIKSLCIRVPIDSNHHSQTPLQLSQGEPAPPVFCWDESSSRLRSPLSRKVPSRHTLIMLGEWTSADTLSGGGLRFKRGQGPMDKSLVRRGRLRSGSCGIKSSHSPASERL</sequence>
<gene>
    <name evidence="2" type="ORF">NDU88_007286</name>
</gene>
<dbReference type="Proteomes" id="UP001066276">
    <property type="component" value="Chromosome 11"/>
</dbReference>
<accession>A0AAV7LT63</accession>
<proteinExistence type="predicted"/>
<reference evidence="2" key="1">
    <citation type="journal article" date="2022" name="bioRxiv">
        <title>Sequencing and chromosome-scale assembly of the giantPleurodeles waltlgenome.</title>
        <authorList>
            <person name="Brown T."/>
            <person name="Elewa A."/>
            <person name="Iarovenko S."/>
            <person name="Subramanian E."/>
            <person name="Araus A.J."/>
            <person name="Petzold A."/>
            <person name="Susuki M."/>
            <person name="Suzuki K.-i.T."/>
            <person name="Hayashi T."/>
            <person name="Toyoda A."/>
            <person name="Oliveira C."/>
            <person name="Osipova E."/>
            <person name="Leigh N.D."/>
            <person name="Simon A."/>
            <person name="Yun M.H."/>
        </authorList>
    </citation>
    <scope>NUCLEOTIDE SEQUENCE</scope>
    <source>
        <strain evidence="2">20211129_DDA</strain>
        <tissue evidence="2">Liver</tissue>
    </source>
</reference>
<dbReference type="AlphaFoldDB" id="A0AAV7LT63"/>
<evidence type="ECO:0000313" key="2">
    <source>
        <dbReference type="EMBL" id="KAJ1094208.1"/>
    </source>
</evidence>
<keyword evidence="3" id="KW-1185">Reference proteome</keyword>
<protein>
    <submittedName>
        <fullName evidence="2">Uncharacterized protein</fullName>
    </submittedName>
</protein>
<dbReference type="EMBL" id="JANPWB010000015">
    <property type="protein sequence ID" value="KAJ1094208.1"/>
    <property type="molecule type" value="Genomic_DNA"/>
</dbReference>
<evidence type="ECO:0000256" key="1">
    <source>
        <dbReference type="SAM" id="MobiDB-lite"/>
    </source>
</evidence>
<feature type="region of interest" description="Disordered" evidence="1">
    <location>
        <begin position="104"/>
        <end position="123"/>
    </location>
</feature>